<evidence type="ECO:0000256" key="3">
    <source>
        <dbReference type="ARBA" id="ARBA00022840"/>
    </source>
</evidence>
<evidence type="ECO:0000256" key="5">
    <source>
        <dbReference type="ARBA" id="ARBA00023146"/>
    </source>
</evidence>
<dbReference type="InterPro" id="IPR014729">
    <property type="entry name" value="Rossmann-like_a/b/a_fold"/>
</dbReference>
<evidence type="ECO:0000313" key="8">
    <source>
        <dbReference type="EMBL" id="GJN30666.1"/>
    </source>
</evidence>
<dbReference type="GO" id="GO:0005524">
    <property type="term" value="F:ATP binding"/>
    <property type="evidence" value="ECO:0007669"/>
    <property type="project" value="UniProtKB-KW"/>
</dbReference>
<reference evidence="8" key="2">
    <citation type="submission" date="2021-12" db="EMBL/GenBank/DDBJ databases">
        <title>Resequencing data analysis of finger millet.</title>
        <authorList>
            <person name="Hatakeyama M."/>
            <person name="Aluri S."/>
            <person name="Balachadran M.T."/>
            <person name="Sivarajan S.R."/>
            <person name="Poveda L."/>
            <person name="Shimizu-Inatsugi R."/>
            <person name="Schlapbach R."/>
            <person name="Sreeman S.M."/>
            <person name="Shimizu K.K."/>
        </authorList>
    </citation>
    <scope>NUCLEOTIDE SEQUENCE</scope>
</reference>
<organism evidence="8 9">
    <name type="scientific">Eleusine coracana subsp. coracana</name>
    <dbReference type="NCBI Taxonomy" id="191504"/>
    <lineage>
        <taxon>Eukaryota</taxon>
        <taxon>Viridiplantae</taxon>
        <taxon>Streptophyta</taxon>
        <taxon>Embryophyta</taxon>
        <taxon>Tracheophyta</taxon>
        <taxon>Spermatophyta</taxon>
        <taxon>Magnoliopsida</taxon>
        <taxon>Liliopsida</taxon>
        <taxon>Poales</taxon>
        <taxon>Poaceae</taxon>
        <taxon>PACMAD clade</taxon>
        <taxon>Chloridoideae</taxon>
        <taxon>Cynodonteae</taxon>
        <taxon>Eleusininae</taxon>
        <taxon>Eleusine</taxon>
    </lineage>
</organism>
<dbReference type="PANTHER" id="PTHR43326:SF1">
    <property type="entry name" value="METHIONINE--TRNA LIGASE, MITOCHONDRIAL"/>
    <property type="match status" value="1"/>
</dbReference>
<dbReference type="GO" id="GO:0006431">
    <property type="term" value="P:methionyl-tRNA aminoacylation"/>
    <property type="evidence" value="ECO:0007669"/>
    <property type="project" value="TreeGrafter"/>
</dbReference>
<accession>A0AAV5F6U0</accession>
<keyword evidence="4" id="KW-0648">Protein biosynthesis</keyword>
<evidence type="ECO:0000259" key="7">
    <source>
        <dbReference type="Pfam" id="PF09334"/>
    </source>
</evidence>
<reference evidence="8" key="1">
    <citation type="journal article" date="2018" name="DNA Res.">
        <title>Multiple hybrid de novo genome assembly of finger millet, an orphan allotetraploid crop.</title>
        <authorList>
            <person name="Hatakeyama M."/>
            <person name="Aluri S."/>
            <person name="Balachadran M.T."/>
            <person name="Sivarajan S.R."/>
            <person name="Patrignani A."/>
            <person name="Gruter S."/>
            <person name="Poveda L."/>
            <person name="Shimizu-Inatsugi R."/>
            <person name="Baeten J."/>
            <person name="Francoijs K.J."/>
            <person name="Nataraja K.N."/>
            <person name="Reddy Y.A.N."/>
            <person name="Phadnis S."/>
            <person name="Ravikumar R.L."/>
            <person name="Schlapbach R."/>
            <person name="Sreeman S.M."/>
            <person name="Shimizu K.K."/>
        </authorList>
    </citation>
    <scope>NUCLEOTIDE SEQUENCE</scope>
</reference>
<feature type="compositionally biased region" description="Polar residues" evidence="6">
    <location>
        <begin position="19"/>
        <end position="37"/>
    </location>
</feature>
<keyword evidence="1" id="KW-0436">Ligase</keyword>
<dbReference type="GO" id="GO:0004825">
    <property type="term" value="F:methionine-tRNA ligase activity"/>
    <property type="evidence" value="ECO:0007669"/>
    <property type="project" value="InterPro"/>
</dbReference>
<evidence type="ECO:0000256" key="4">
    <source>
        <dbReference type="ARBA" id="ARBA00022917"/>
    </source>
</evidence>
<gene>
    <name evidence="8" type="primary">gb18991</name>
    <name evidence="8" type="ORF">PR202_gb18991</name>
</gene>
<evidence type="ECO:0000256" key="1">
    <source>
        <dbReference type="ARBA" id="ARBA00022598"/>
    </source>
</evidence>
<name>A0AAV5F6U0_ELECO</name>
<dbReference type="SUPFAM" id="SSF52374">
    <property type="entry name" value="Nucleotidylyl transferase"/>
    <property type="match status" value="1"/>
</dbReference>
<keyword evidence="3" id="KW-0067">ATP-binding</keyword>
<comment type="caution">
    <text evidence="8">The sequence shown here is derived from an EMBL/GenBank/DDBJ whole genome shotgun (WGS) entry which is preliminary data.</text>
</comment>
<dbReference type="InterPro" id="IPR023457">
    <property type="entry name" value="Met-tRNA_synth_2"/>
</dbReference>
<keyword evidence="9" id="KW-1185">Reference proteome</keyword>
<dbReference type="Pfam" id="PF09334">
    <property type="entry name" value="tRNA-synt_1g"/>
    <property type="match status" value="1"/>
</dbReference>
<feature type="region of interest" description="Disordered" evidence="6">
    <location>
        <begin position="1"/>
        <end position="51"/>
    </location>
</feature>
<evidence type="ECO:0000313" key="9">
    <source>
        <dbReference type="Proteomes" id="UP001054889"/>
    </source>
</evidence>
<dbReference type="AlphaFoldDB" id="A0AAV5F6U0"/>
<proteinExistence type="predicted"/>
<dbReference type="PANTHER" id="PTHR43326">
    <property type="entry name" value="METHIONYL-TRNA SYNTHETASE"/>
    <property type="match status" value="1"/>
</dbReference>
<dbReference type="EMBL" id="BQKI01000082">
    <property type="protein sequence ID" value="GJN30666.1"/>
    <property type="molecule type" value="Genomic_DNA"/>
</dbReference>
<dbReference type="InterPro" id="IPR015413">
    <property type="entry name" value="Methionyl/Leucyl_tRNA_Synth"/>
</dbReference>
<dbReference type="GO" id="GO:0005739">
    <property type="term" value="C:mitochondrion"/>
    <property type="evidence" value="ECO:0007669"/>
    <property type="project" value="TreeGrafter"/>
</dbReference>
<evidence type="ECO:0000256" key="2">
    <source>
        <dbReference type="ARBA" id="ARBA00022741"/>
    </source>
</evidence>
<dbReference type="Gene3D" id="3.40.50.620">
    <property type="entry name" value="HUPs"/>
    <property type="match status" value="1"/>
</dbReference>
<feature type="domain" description="Methionyl/Leucyl tRNA synthetase" evidence="7">
    <location>
        <begin position="121"/>
        <end position="151"/>
    </location>
</feature>
<keyword evidence="5" id="KW-0030">Aminoacyl-tRNA synthetase</keyword>
<protein>
    <recommendedName>
        <fullName evidence="7">Methionyl/Leucyl tRNA synthetase domain-containing protein</fullName>
    </recommendedName>
</protein>
<dbReference type="Proteomes" id="UP001054889">
    <property type="component" value="Unassembled WGS sequence"/>
</dbReference>
<evidence type="ECO:0000256" key="6">
    <source>
        <dbReference type="SAM" id="MobiDB-lite"/>
    </source>
</evidence>
<keyword evidence="2" id="KW-0547">Nucleotide-binding</keyword>
<dbReference type="GO" id="GO:0009570">
    <property type="term" value="C:chloroplast stroma"/>
    <property type="evidence" value="ECO:0007669"/>
    <property type="project" value="TreeGrafter"/>
</dbReference>
<sequence length="161" mass="17246">MRQNLQRSALWAKRRPSPYRSSHPAQQRPSSSTANPNPLTPHERDPKTSRIPLLRSSTTMAAGRAFLGAPCSSLAAGARRFAFASSPNRALFPPLRCRGSVRCVASASSSPDAAPAPEPYVLTTPLYYVNAPPHMGSAYTTIAADAIARFQASLSPPMQSL</sequence>